<comment type="caution">
    <text evidence="8">The sequence shown here is derived from an EMBL/GenBank/DDBJ whole genome shotgun (WGS) entry which is preliminary data.</text>
</comment>
<evidence type="ECO:0000256" key="1">
    <source>
        <dbReference type="ARBA" id="ARBA00023015"/>
    </source>
</evidence>
<feature type="region of interest" description="Disordered" evidence="6">
    <location>
        <begin position="211"/>
        <end position="259"/>
    </location>
</feature>
<evidence type="ECO:0000259" key="7">
    <source>
        <dbReference type="PROSITE" id="PS51742"/>
    </source>
</evidence>
<feature type="domain" description="PPC" evidence="7">
    <location>
        <begin position="10"/>
        <end position="151"/>
    </location>
</feature>
<feature type="compositionally biased region" description="Polar residues" evidence="6">
    <location>
        <begin position="232"/>
        <end position="247"/>
    </location>
</feature>
<accession>A0A438H9Z5</accession>
<evidence type="ECO:0000256" key="6">
    <source>
        <dbReference type="SAM" id="MobiDB-lite"/>
    </source>
</evidence>
<gene>
    <name evidence="8" type="primary">AHL1_7</name>
    <name evidence="8" type="ORF">CK203_041063</name>
</gene>
<sequence>MAGEWLSGSAGMGFTPHVITVAVGEDVATKIMSFSQQGPRAICILSANGAVSTVTLRQPSTSGGTVTYEGRFEILCLSGSYLLTDNGGSRNRTGGLSVSLASPDGRVIGGGVGGMLTAASPVQAVNMETNFAQSLDHASTIFLDCDLATGPGPAPGFTFPISISFHSLDSSTSPTSGFPLEWPKDSKGPWCTPLAVIVGSFIWGNSKTKNKMGESVEGAGDSERQTVDHPITTPTTVPASQNLTPASSMGVWPGSRQLDMRNSPVDIDLMRG</sequence>
<keyword evidence="1 5" id="KW-0805">Transcription regulation</keyword>
<dbReference type="CDD" id="cd11378">
    <property type="entry name" value="DUF296"/>
    <property type="match status" value="1"/>
</dbReference>
<name>A0A438H9Z5_VITVI</name>
<dbReference type="PROSITE" id="PS51742">
    <property type="entry name" value="PPC"/>
    <property type="match status" value="1"/>
</dbReference>
<dbReference type="PANTHER" id="PTHR31500">
    <property type="entry name" value="AT-HOOK MOTIF NUCLEAR-LOCALIZED PROTEIN 9"/>
    <property type="match status" value="1"/>
</dbReference>
<dbReference type="EMBL" id="QGNW01000255">
    <property type="protein sequence ID" value="RVW81270.1"/>
    <property type="molecule type" value="Genomic_DNA"/>
</dbReference>
<evidence type="ECO:0000256" key="4">
    <source>
        <dbReference type="ARBA" id="ARBA00023242"/>
    </source>
</evidence>
<reference evidence="8 9" key="1">
    <citation type="journal article" date="2018" name="PLoS Genet.">
        <title>Population sequencing reveals clonal diversity and ancestral inbreeding in the grapevine cultivar Chardonnay.</title>
        <authorList>
            <person name="Roach M.J."/>
            <person name="Johnson D.L."/>
            <person name="Bohlmann J."/>
            <person name="van Vuuren H.J."/>
            <person name="Jones S.J."/>
            <person name="Pretorius I.S."/>
            <person name="Schmidt S.A."/>
            <person name="Borneman A.R."/>
        </authorList>
    </citation>
    <scope>NUCLEOTIDE SEQUENCE [LARGE SCALE GENOMIC DNA]</scope>
    <source>
        <strain evidence="9">cv. Chardonnay</strain>
        <tissue evidence="8">Leaf</tissue>
    </source>
</reference>
<keyword evidence="4 5" id="KW-0539">Nucleus</keyword>
<dbReference type="Pfam" id="PF03479">
    <property type="entry name" value="PCC"/>
    <property type="match status" value="1"/>
</dbReference>
<dbReference type="Gene3D" id="3.30.1330.80">
    <property type="entry name" value="Hypothetical protein, similar to alpha- acetolactate decarboxylase, domain 2"/>
    <property type="match status" value="1"/>
</dbReference>
<dbReference type="AlphaFoldDB" id="A0A438H9Z5"/>
<evidence type="ECO:0000313" key="8">
    <source>
        <dbReference type="EMBL" id="RVW81270.1"/>
    </source>
</evidence>
<dbReference type="InterPro" id="IPR039605">
    <property type="entry name" value="AHL"/>
</dbReference>
<dbReference type="SUPFAM" id="SSF117856">
    <property type="entry name" value="AF0104/ALDC/Ptd012-like"/>
    <property type="match status" value="1"/>
</dbReference>
<dbReference type="GO" id="GO:0003680">
    <property type="term" value="F:minor groove of adenine-thymine-rich DNA binding"/>
    <property type="evidence" value="ECO:0007669"/>
    <property type="project" value="UniProtKB-UniRule"/>
</dbReference>
<evidence type="ECO:0000256" key="5">
    <source>
        <dbReference type="RuleBase" id="RU367031"/>
    </source>
</evidence>
<evidence type="ECO:0000313" key="9">
    <source>
        <dbReference type="Proteomes" id="UP000288805"/>
    </source>
</evidence>
<protein>
    <recommendedName>
        <fullName evidence="5">AT-hook motif nuclear-localized protein</fullName>
    </recommendedName>
</protein>
<dbReference type="Proteomes" id="UP000288805">
    <property type="component" value="Unassembled WGS sequence"/>
</dbReference>
<dbReference type="InterPro" id="IPR005175">
    <property type="entry name" value="PPC_dom"/>
</dbReference>
<keyword evidence="3 5" id="KW-0804">Transcription</keyword>
<dbReference type="GO" id="GO:0005634">
    <property type="term" value="C:nucleus"/>
    <property type="evidence" value="ECO:0007669"/>
    <property type="project" value="UniProtKB-SubCell"/>
</dbReference>
<evidence type="ECO:0000256" key="2">
    <source>
        <dbReference type="ARBA" id="ARBA00023125"/>
    </source>
</evidence>
<organism evidence="8 9">
    <name type="scientific">Vitis vinifera</name>
    <name type="common">Grape</name>
    <dbReference type="NCBI Taxonomy" id="29760"/>
    <lineage>
        <taxon>Eukaryota</taxon>
        <taxon>Viridiplantae</taxon>
        <taxon>Streptophyta</taxon>
        <taxon>Embryophyta</taxon>
        <taxon>Tracheophyta</taxon>
        <taxon>Spermatophyta</taxon>
        <taxon>Magnoliopsida</taxon>
        <taxon>eudicotyledons</taxon>
        <taxon>Gunneridae</taxon>
        <taxon>Pentapetalae</taxon>
        <taxon>rosids</taxon>
        <taxon>Vitales</taxon>
        <taxon>Vitaceae</taxon>
        <taxon>Viteae</taxon>
        <taxon>Vitis</taxon>
    </lineage>
</organism>
<comment type="subcellular location">
    <subcellularLocation>
        <location evidence="5">Nucleus</location>
    </subcellularLocation>
</comment>
<comment type="function">
    <text evidence="5">Transcription factor that specifically binds AT-rich DNA sequences related to the nuclear matrix attachment regions (MARs).</text>
</comment>
<keyword evidence="2 5" id="KW-0238">DNA-binding</keyword>
<proteinExistence type="predicted"/>
<comment type="domain">
    <text evidence="5">The PPC domain mediates interactions between AHL proteins.</text>
</comment>
<dbReference type="PANTHER" id="PTHR31500:SF9">
    <property type="entry name" value="AT-HOOK MOTIF NUCLEAR-LOCALIZED PROTEIN 9"/>
    <property type="match status" value="1"/>
</dbReference>
<evidence type="ECO:0000256" key="3">
    <source>
        <dbReference type="ARBA" id="ARBA00023163"/>
    </source>
</evidence>